<organism evidence="1 2">
    <name type="scientific">Chryseobacterium aquaeductus</name>
    <dbReference type="NCBI Taxonomy" id="2675056"/>
    <lineage>
        <taxon>Bacteria</taxon>
        <taxon>Pseudomonadati</taxon>
        <taxon>Bacteroidota</taxon>
        <taxon>Flavobacteriia</taxon>
        <taxon>Flavobacteriales</taxon>
        <taxon>Weeksellaceae</taxon>
        <taxon>Chryseobacterium group</taxon>
        <taxon>Chryseobacterium</taxon>
    </lineage>
</organism>
<protein>
    <submittedName>
        <fullName evidence="1">Uncharacterized protein</fullName>
    </submittedName>
</protein>
<gene>
    <name evidence="1" type="ORF">CHRY9390_00414</name>
</gene>
<dbReference type="AlphaFoldDB" id="A0A9N8QPQ5"/>
<dbReference type="EMBL" id="CAJIMS010000001">
    <property type="protein sequence ID" value="CAD7798967.1"/>
    <property type="molecule type" value="Genomic_DNA"/>
</dbReference>
<sequence>MEELTNQLKYFTFKHAIGGHANDGDSLIWKLSFEDEADLMQKLQKLGIPFPESENILNFYGYTFIGIEKIYLSIINNFIQIEVFGANGDLYSVSDADVAVCKRIEVNLNK</sequence>
<proteinExistence type="predicted"/>
<name>A0A9N8QPQ5_9FLAO</name>
<dbReference type="Proteomes" id="UP000662618">
    <property type="component" value="Unassembled WGS sequence"/>
</dbReference>
<reference evidence="1" key="1">
    <citation type="submission" date="2020-12" db="EMBL/GenBank/DDBJ databases">
        <authorList>
            <person name="Rodrigo-Torres L."/>
            <person name="Arahal R. D."/>
            <person name="Lucena T."/>
        </authorList>
    </citation>
    <scope>NUCLEOTIDE SEQUENCE</scope>
    <source>
        <strain evidence="1">CECT 9390</strain>
    </source>
</reference>
<keyword evidence="2" id="KW-1185">Reference proteome</keyword>
<comment type="caution">
    <text evidence="1">The sequence shown here is derived from an EMBL/GenBank/DDBJ whole genome shotgun (WGS) entry which is preliminary data.</text>
</comment>
<evidence type="ECO:0000313" key="1">
    <source>
        <dbReference type="EMBL" id="CAD7798967.1"/>
    </source>
</evidence>
<dbReference type="RefSeq" id="WP_162086949.1">
    <property type="nucleotide sequence ID" value="NZ_CAJIMS010000001.1"/>
</dbReference>
<evidence type="ECO:0000313" key="2">
    <source>
        <dbReference type="Proteomes" id="UP000662618"/>
    </source>
</evidence>
<accession>A0A9N8QPQ5</accession>